<feature type="region of interest" description="Disordered" evidence="1">
    <location>
        <begin position="231"/>
        <end position="259"/>
    </location>
</feature>
<name>A0A8J4AZ82_9CHLO</name>
<keyword evidence="4" id="KW-1185">Reference proteome</keyword>
<keyword evidence="2" id="KW-1133">Transmembrane helix</keyword>
<dbReference type="EMBL" id="BNCO01000009">
    <property type="protein sequence ID" value="GIL50718.1"/>
    <property type="molecule type" value="Genomic_DNA"/>
</dbReference>
<keyword evidence="2" id="KW-0812">Transmembrane</keyword>
<protein>
    <submittedName>
        <fullName evidence="3">Uncharacterized protein</fullName>
    </submittedName>
</protein>
<dbReference type="Proteomes" id="UP000747399">
    <property type="component" value="Unassembled WGS sequence"/>
</dbReference>
<reference evidence="3" key="1">
    <citation type="journal article" date="2021" name="Proc. Natl. Acad. Sci. U.S.A.">
        <title>Three genomes in the algal genus Volvox reveal the fate of a haploid sex-determining region after a transition to homothallism.</title>
        <authorList>
            <person name="Yamamoto K."/>
            <person name="Hamaji T."/>
            <person name="Kawai-Toyooka H."/>
            <person name="Matsuzaki R."/>
            <person name="Takahashi F."/>
            <person name="Nishimura Y."/>
            <person name="Kawachi M."/>
            <person name="Noguchi H."/>
            <person name="Minakuchi Y."/>
            <person name="Umen J.G."/>
            <person name="Toyoda A."/>
            <person name="Nozaki H."/>
        </authorList>
    </citation>
    <scope>NUCLEOTIDE SEQUENCE</scope>
    <source>
        <strain evidence="3">NIES-3780</strain>
    </source>
</reference>
<sequence>MDGSILQELANVETASQLIAKRAALLKVVKLVRDAWYTLQLGNQAYTALGAGTEVFPLVKKGLSHASKEIEALFYSSGVCHRTSMDPPCNDEKYRFYQVTHTGLDSMMQQLMISLSSMATNSSMVPEGLEDEHFDFVYSVGYKDLLDGTTAIAEAHYNTIIDLFNGILMLHIILFLIFWIIFGGFLLFMLNPLLRRISNERRRIAELMSQLPLELDVERLVARALGTQTSVPHQHGAEGDRSVTGGAAGNTSGNEREAMETTTKWKAIIRASTSLNGKAPSMDGRKRP</sequence>
<organism evidence="3 4">
    <name type="scientific">Volvox africanus</name>
    <dbReference type="NCBI Taxonomy" id="51714"/>
    <lineage>
        <taxon>Eukaryota</taxon>
        <taxon>Viridiplantae</taxon>
        <taxon>Chlorophyta</taxon>
        <taxon>core chlorophytes</taxon>
        <taxon>Chlorophyceae</taxon>
        <taxon>CS clade</taxon>
        <taxon>Chlamydomonadales</taxon>
        <taxon>Volvocaceae</taxon>
        <taxon>Volvox</taxon>
    </lineage>
</organism>
<evidence type="ECO:0000313" key="4">
    <source>
        <dbReference type="Proteomes" id="UP000747399"/>
    </source>
</evidence>
<accession>A0A8J4AZ82</accession>
<dbReference type="PANTHER" id="PTHR31600">
    <property type="entry name" value="TINY MACROCYSTS PROTEIN B-RELATED"/>
    <property type="match status" value="1"/>
</dbReference>
<dbReference type="InterPro" id="IPR052994">
    <property type="entry name" value="Tiny_macrocysts_regulators"/>
</dbReference>
<evidence type="ECO:0000313" key="3">
    <source>
        <dbReference type="EMBL" id="GIL50718.1"/>
    </source>
</evidence>
<dbReference type="AlphaFoldDB" id="A0A8J4AZ82"/>
<evidence type="ECO:0000256" key="2">
    <source>
        <dbReference type="SAM" id="Phobius"/>
    </source>
</evidence>
<dbReference type="PANTHER" id="PTHR31600:SF2">
    <property type="entry name" value="GAMETE ENRICHED GENE 10 PROTEIN-RELATED"/>
    <property type="match status" value="1"/>
</dbReference>
<proteinExistence type="predicted"/>
<gene>
    <name evidence="3" type="ORF">Vafri_6834</name>
</gene>
<evidence type="ECO:0000256" key="1">
    <source>
        <dbReference type="SAM" id="MobiDB-lite"/>
    </source>
</evidence>
<comment type="caution">
    <text evidence="3">The sequence shown here is derived from an EMBL/GenBank/DDBJ whole genome shotgun (WGS) entry which is preliminary data.</text>
</comment>
<feature type="transmembrane region" description="Helical" evidence="2">
    <location>
        <begin position="168"/>
        <end position="194"/>
    </location>
</feature>
<keyword evidence="2" id="KW-0472">Membrane</keyword>